<reference evidence="1" key="1">
    <citation type="submission" date="2018-05" db="EMBL/GenBank/DDBJ databases">
        <authorList>
            <person name="Lanie J.A."/>
            <person name="Ng W.-L."/>
            <person name="Kazmierczak K.M."/>
            <person name="Andrzejewski T.M."/>
            <person name="Davidsen T.M."/>
            <person name="Wayne K.J."/>
            <person name="Tettelin H."/>
            <person name="Glass J.I."/>
            <person name="Rusch D."/>
            <person name="Podicherti R."/>
            <person name="Tsui H.-C.T."/>
            <person name="Winkler M.E."/>
        </authorList>
    </citation>
    <scope>NUCLEOTIDE SEQUENCE</scope>
</reference>
<sequence length="307" mass="34420">MHLAANVHLLAGDFSSLSKNHLRQTALLDCSLKTSSTSPTIRLLTNELKRKGTLMTNARAIWIFVFLAIGIVACARDTGTGDDTSAGSPTSAIETIDSRGQTTPFDGYTLFQPLRSTNVYLIDMAGNLSHKWQTEYNTGQSVYMLENGNLLRAARDPDPSGPYRGGGEGGIIQEIAWDGEVVWEYKFSDELKRHHHDVEPMPNGNVLLIAWENKTYEEAVQAGINPERMSDDYIWPDFVVEVEPVYPDGANIVWEWHAWDHLVQELYRDKDNYGNVAEHPELIDINAAPAHRARQEISTPESIDQLR</sequence>
<gene>
    <name evidence="1" type="ORF">METZ01_LOCUS45839</name>
</gene>
<dbReference type="Pfam" id="PF05935">
    <property type="entry name" value="Arylsulfotrans"/>
    <property type="match status" value="1"/>
</dbReference>
<evidence type="ECO:0000313" key="1">
    <source>
        <dbReference type="EMBL" id="SUZ92985.1"/>
    </source>
</evidence>
<feature type="non-terminal residue" evidence="1">
    <location>
        <position position="307"/>
    </location>
</feature>
<organism evidence="1">
    <name type="scientific">marine metagenome</name>
    <dbReference type="NCBI Taxonomy" id="408172"/>
    <lineage>
        <taxon>unclassified sequences</taxon>
        <taxon>metagenomes</taxon>
        <taxon>ecological metagenomes</taxon>
    </lineage>
</organism>
<dbReference type="AlphaFoldDB" id="A0A381RM95"/>
<proteinExistence type="predicted"/>
<dbReference type="PANTHER" id="PTHR35340:SF5">
    <property type="entry name" value="ASST-DOMAIN-CONTAINING PROTEIN"/>
    <property type="match status" value="1"/>
</dbReference>
<dbReference type="EMBL" id="UINC01002107">
    <property type="protein sequence ID" value="SUZ92985.1"/>
    <property type="molecule type" value="Genomic_DNA"/>
</dbReference>
<dbReference type="InterPro" id="IPR010262">
    <property type="entry name" value="Arylsulfotransferase_bact"/>
</dbReference>
<dbReference type="PANTHER" id="PTHR35340">
    <property type="entry name" value="PQQ ENZYME REPEAT PROTEIN-RELATED"/>
    <property type="match status" value="1"/>
</dbReference>
<dbReference type="GO" id="GO:0004062">
    <property type="term" value="F:aryl sulfotransferase activity"/>
    <property type="evidence" value="ECO:0007669"/>
    <property type="project" value="InterPro"/>
</dbReference>
<evidence type="ECO:0008006" key="2">
    <source>
        <dbReference type="Google" id="ProtNLM"/>
    </source>
</evidence>
<protein>
    <recommendedName>
        <fullName evidence="2">Arylsulfotransferase N-terminal domain-containing protein</fullName>
    </recommendedName>
</protein>
<name>A0A381RM95_9ZZZZ</name>
<dbReference type="InterPro" id="IPR053143">
    <property type="entry name" value="Arylsulfate_ST"/>
</dbReference>
<accession>A0A381RM95</accession>